<gene>
    <name evidence="7" type="ORF">HMPREF9138_00243</name>
</gene>
<evidence type="ECO:0000256" key="4">
    <source>
        <dbReference type="ARBA" id="ARBA00022989"/>
    </source>
</evidence>
<feature type="transmembrane region" description="Helical" evidence="6">
    <location>
        <begin position="380"/>
        <end position="399"/>
    </location>
</feature>
<sequence length="437" mass="48085">MFNIKEFLARVQTSSISRRMGNGLMWSFSGTAIAKLLTLIVGIVCAHILQKEAYGEFSMVRSTINMFIVLGSAGLGVTSTKYIAEYKERKSQKIPAVYAVTQVFGFIMALISALLILLCAPFIADNILHHPDIVLSVRVGAVLLFFSIINGVQNGALIGFEDFKSVAVNTLLGSLLESALTILGAYYFGVNGAILGFGIGFILIFITNHLAINKLFALFHLHKLSVKKLRSHDFSILYTYSLPAALSSLLITPSFWLIRSILVRSDGFRELAVFEVADQWKIIILFIPTAFSQIVLPILSSLQKSKSTFITTLKYNLLIVGISALVLSAGVLLFSGYIMKLYGSSYDNTLPLQILAISTVFSALANVLEMAIYSLGKMWQCFMINIVWAVLMVGCSYLLCQREQGANGLSVAVLVSYIVSFFIFLGYTVFVVKKEVE</sequence>
<dbReference type="STRING" id="857291.HMPREF9138_00243"/>
<dbReference type="GO" id="GO:0005886">
    <property type="term" value="C:plasma membrane"/>
    <property type="evidence" value="ECO:0007669"/>
    <property type="project" value="UniProtKB-SubCell"/>
</dbReference>
<dbReference type="HOGENOM" id="CLU_043124_0_0_10"/>
<evidence type="ECO:0000313" key="8">
    <source>
        <dbReference type="Proteomes" id="UP000004597"/>
    </source>
</evidence>
<feature type="transmembrane region" description="Helical" evidence="6">
    <location>
        <begin position="24"/>
        <end position="49"/>
    </location>
</feature>
<keyword evidence="8" id="KW-1185">Reference proteome</keyword>
<evidence type="ECO:0000256" key="3">
    <source>
        <dbReference type="ARBA" id="ARBA00022692"/>
    </source>
</evidence>
<dbReference type="InterPro" id="IPR050833">
    <property type="entry name" value="Poly_Biosynth_Transport"/>
</dbReference>
<feature type="transmembrane region" description="Helical" evidence="6">
    <location>
        <begin position="237"/>
        <end position="262"/>
    </location>
</feature>
<dbReference type="InterPro" id="IPR002797">
    <property type="entry name" value="Polysacc_synth"/>
</dbReference>
<dbReference type="AlphaFoldDB" id="G6ADG1"/>
<dbReference type="RefSeq" id="WP_008822163.1">
    <property type="nucleotide sequence ID" value="NZ_JH376762.1"/>
</dbReference>
<feature type="transmembrane region" description="Helical" evidence="6">
    <location>
        <begin position="135"/>
        <end position="159"/>
    </location>
</feature>
<evidence type="ECO:0000256" key="1">
    <source>
        <dbReference type="ARBA" id="ARBA00004651"/>
    </source>
</evidence>
<dbReference type="PATRIC" id="fig|857291.3.peg.239"/>
<feature type="transmembrane region" description="Helical" evidence="6">
    <location>
        <begin position="96"/>
        <end position="123"/>
    </location>
</feature>
<accession>G6ADG1</accession>
<feature type="transmembrane region" description="Helical" evidence="6">
    <location>
        <begin position="411"/>
        <end position="432"/>
    </location>
</feature>
<feature type="transmembrane region" description="Helical" evidence="6">
    <location>
        <begin position="315"/>
        <end position="338"/>
    </location>
</feature>
<feature type="transmembrane region" description="Helical" evidence="6">
    <location>
        <begin position="282"/>
        <end position="303"/>
    </location>
</feature>
<reference evidence="7 8" key="1">
    <citation type="submission" date="2011-10" db="EMBL/GenBank/DDBJ databases">
        <title>The Genome Sequence of Prevotella histicola F0411.</title>
        <authorList>
            <consortium name="The Broad Institute Genome Sequencing Platform"/>
            <person name="Earl A."/>
            <person name="Ward D."/>
            <person name="Feldgarden M."/>
            <person name="Gevers D."/>
            <person name="Izard J."/>
            <person name="Ganesan A."/>
            <person name="Blanton J.M."/>
            <person name="Baranova O.V."/>
            <person name="Tanner A.C."/>
            <person name="Mathney J.M.J."/>
            <person name="Dewhirst F.E."/>
            <person name="Young S.K."/>
            <person name="Zeng Q."/>
            <person name="Gargeya S."/>
            <person name="Fitzgerald M."/>
            <person name="Haas B."/>
            <person name="Abouelleil A."/>
            <person name="Alvarado L."/>
            <person name="Arachchi H.M."/>
            <person name="Berlin A."/>
            <person name="Brown A."/>
            <person name="Chapman S.B."/>
            <person name="Chen Z."/>
            <person name="Dunbar C."/>
            <person name="Freedman E."/>
            <person name="Gearin G."/>
            <person name="Gellesch M."/>
            <person name="Goldberg J."/>
            <person name="Griggs A."/>
            <person name="Gujja S."/>
            <person name="Heiman D."/>
            <person name="Howarth C."/>
            <person name="Larson L."/>
            <person name="Lui A."/>
            <person name="MacDonald P.J.P."/>
            <person name="Montmayeur A."/>
            <person name="Murphy C."/>
            <person name="Neiman D."/>
            <person name="Pearson M."/>
            <person name="Priest M."/>
            <person name="Roberts A."/>
            <person name="Saif S."/>
            <person name="Shea T."/>
            <person name="Shenoy N."/>
            <person name="Sisk P."/>
            <person name="Stolte C."/>
            <person name="Sykes S."/>
            <person name="Wortman J."/>
            <person name="Nusbaum C."/>
            <person name="Birren B."/>
        </authorList>
    </citation>
    <scope>NUCLEOTIDE SEQUENCE [LARGE SCALE GENOMIC DNA]</scope>
    <source>
        <strain evidence="7 8">F0411</strain>
    </source>
</reference>
<comment type="caution">
    <text evidence="7">The sequence shown here is derived from an EMBL/GenBank/DDBJ whole genome shotgun (WGS) entry which is preliminary data.</text>
</comment>
<feature type="transmembrane region" description="Helical" evidence="6">
    <location>
        <begin position="64"/>
        <end position="84"/>
    </location>
</feature>
<keyword evidence="5 6" id="KW-0472">Membrane</keyword>
<organism evidence="7 8">
    <name type="scientific">Prevotella histicola F0411</name>
    <dbReference type="NCBI Taxonomy" id="857291"/>
    <lineage>
        <taxon>Bacteria</taxon>
        <taxon>Pseudomonadati</taxon>
        <taxon>Bacteroidota</taxon>
        <taxon>Bacteroidia</taxon>
        <taxon>Bacteroidales</taxon>
        <taxon>Prevotellaceae</taxon>
        <taxon>Prevotella</taxon>
    </lineage>
</organism>
<keyword evidence="4 6" id="KW-1133">Transmembrane helix</keyword>
<evidence type="ECO:0000256" key="2">
    <source>
        <dbReference type="ARBA" id="ARBA00022475"/>
    </source>
</evidence>
<evidence type="ECO:0000313" key="7">
    <source>
        <dbReference type="EMBL" id="EHG17467.1"/>
    </source>
</evidence>
<evidence type="ECO:0000256" key="6">
    <source>
        <dbReference type="SAM" id="Phobius"/>
    </source>
</evidence>
<dbReference type="Proteomes" id="UP000004597">
    <property type="component" value="Unassembled WGS sequence"/>
</dbReference>
<dbReference type="PANTHER" id="PTHR30250:SF11">
    <property type="entry name" value="O-ANTIGEN TRANSPORTER-RELATED"/>
    <property type="match status" value="1"/>
</dbReference>
<keyword evidence="3 6" id="KW-0812">Transmembrane</keyword>
<feature type="transmembrane region" description="Helical" evidence="6">
    <location>
        <begin position="194"/>
        <end position="216"/>
    </location>
</feature>
<name>G6ADG1_9BACT</name>
<dbReference type="PANTHER" id="PTHR30250">
    <property type="entry name" value="PST FAMILY PREDICTED COLANIC ACID TRANSPORTER"/>
    <property type="match status" value="1"/>
</dbReference>
<comment type="subcellular location">
    <subcellularLocation>
        <location evidence="1">Cell membrane</location>
        <topology evidence="1">Multi-pass membrane protein</topology>
    </subcellularLocation>
</comment>
<proteinExistence type="predicted"/>
<dbReference type="GeneID" id="66731271"/>
<dbReference type="EMBL" id="AFXP01000002">
    <property type="protein sequence ID" value="EHG17467.1"/>
    <property type="molecule type" value="Genomic_DNA"/>
</dbReference>
<feature type="transmembrane region" description="Helical" evidence="6">
    <location>
        <begin position="166"/>
        <end position="188"/>
    </location>
</feature>
<evidence type="ECO:0000256" key="5">
    <source>
        <dbReference type="ARBA" id="ARBA00023136"/>
    </source>
</evidence>
<feature type="transmembrane region" description="Helical" evidence="6">
    <location>
        <begin position="350"/>
        <end position="368"/>
    </location>
</feature>
<protein>
    <submittedName>
        <fullName evidence="7">Uncharacterized protein</fullName>
    </submittedName>
</protein>
<dbReference type="Pfam" id="PF01943">
    <property type="entry name" value="Polysacc_synt"/>
    <property type="match status" value="1"/>
</dbReference>
<keyword evidence="2" id="KW-1003">Cell membrane</keyword>